<dbReference type="EMBL" id="UINC01042939">
    <property type="protein sequence ID" value="SVB46251.1"/>
    <property type="molecule type" value="Genomic_DNA"/>
</dbReference>
<evidence type="ECO:0008006" key="2">
    <source>
        <dbReference type="Google" id="ProtNLM"/>
    </source>
</evidence>
<reference evidence="1" key="1">
    <citation type="submission" date="2018-05" db="EMBL/GenBank/DDBJ databases">
        <authorList>
            <person name="Lanie J.A."/>
            <person name="Ng W.-L."/>
            <person name="Kazmierczak K.M."/>
            <person name="Andrzejewski T.M."/>
            <person name="Davidsen T.M."/>
            <person name="Wayne K.J."/>
            <person name="Tettelin H."/>
            <person name="Glass J.I."/>
            <person name="Rusch D."/>
            <person name="Podicherti R."/>
            <person name="Tsui H.-C.T."/>
            <person name="Winkler M.E."/>
        </authorList>
    </citation>
    <scope>NUCLEOTIDE SEQUENCE</scope>
</reference>
<dbReference type="InterPro" id="IPR051910">
    <property type="entry name" value="ComF/GntX_DNA_util-trans"/>
</dbReference>
<dbReference type="PANTHER" id="PTHR47505:SF1">
    <property type="entry name" value="DNA UTILIZATION PROTEIN YHGH"/>
    <property type="match status" value="1"/>
</dbReference>
<dbReference type="AlphaFoldDB" id="A0A382E8D4"/>
<dbReference type="InterPro" id="IPR029057">
    <property type="entry name" value="PRTase-like"/>
</dbReference>
<protein>
    <recommendedName>
        <fullName evidence="2">Double zinc ribbon domain-containing protein</fullName>
    </recommendedName>
</protein>
<dbReference type="SUPFAM" id="SSF53271">
    <property type="entry name" value="PRTase-like"/>
    <property type="match status" value="1"/>
</dbReference>
<feature type="non-terminal residue" evidence="1">
    <location>
        <position position="1"/>
    </location>
</feature>
<accession>A0A382E8D4</accession>
<evidence type="ECO:0000313" key="1">
    <source>
        <dbReference type="EMBL" id="SVB46251.1"/>
    </source>
</evidence>
<sequence length="214" mass="25019">VLFRLFMWSTLTKNQELAQYISLFCLMLPETLMDEFVKSLRHPPPPSRWLRWLRQLLTPHCWQYGEVLGGKTYLDPASPFLCTSCLIDLPWNDPVYHCQKCGNRSAEPNCLRCHECLEDVQNIDESRSGFVYNEIVRDWILQLKFFVQYHLSSLLGRLLALSFQNRTWLVKFDSLVPIPLHSSRLSKRGFSQSLLLAHHLRKNLGEPAPEINPH</sequence>
<dbReference type="PANTHER" id="PTHR47505">
    <property type="entry name" value="DNA UTILIZATION PROTEIN YHGH"/>
    <property type="match status" value="1"/>
</dbReference>
<name>A0A382E8D4_9ZZZZ</name>
<gene>
    <name evidence="1" type="ORF">METZ01_LOCUS199105</name>
</gene>
<organism evidence="1">
    <name type="scientific">marine metagenome</name>
    <dbReference type="NCBI Taxonomy" id="408172"/>
    <lineage>
        <taxon>unclassified sequences</taxon>
        <taxon>metagenomes</taxon>
        <taxon>ecological metagenomes</taxon>
    </lineage>
</organism>
<proteinExistence type="predicted"/>